<name>B8E2F0_DICTD</name>
<evidence type="ECO:0000313" key="7">
    <source>
        <dbReference type="EMBL" id="ACK42794.1"/>
    </source>
</evidence>
<feature type="domain" description="Radical SAM core" evidence="6">
    <location>
        <begin position="20"/>
        <end position="241"/>
    </location>
</feature>
<dbReference type="Proteomes" id="UP000007719">
    <property type="component" value="Chromosome"/>
</dbReference>
<gene>
    <name evidence="7" type="ordered locus">Dtur_1520</name>
</gene>
<evidence type="ECO:0000256" key="2">
    <source>
        <dbReference type="ARBA" id="ARBA00022691"/>
    </source>
</evidence>
<dbReference type="InParanoid" id="B8E2F0"/>
<dbReference type="HOGENOM" id="CLU_054041_0_0_0"/>
<dbReference type="GO" id="GO:0051536">
    <property type="term" value="F:iron-sulfur cluster binding"/>
    <property type="evidence" value="ECO:0007669"/>
    <property type="project" value="UniProtKB-KW"/>
</dbReference>
<keyword evidence="2" id="KW-0949">S-adenosyl-L-methionine</keyword>
<dbReference type="EnsemblBacteria" id="ACK42794">
    <property type="protein sequence ID" value="ACK42794"/>
    <property type="gene ID" value="Dtur_1520"/>
</dbReference>
<dbReference type="PROSITE" id="PS51918">
    <property type="entry name" value="RADICAL_SAM"/>
    <property type="match status" value="1"/>
</dbReference>
<dbReference type="STRING" id="515635.Dtur_1520"/>
<dbReference type="InterPro" id="IPR006638">
    <property type="entry name" value="Elp3/MiaA/NifB-like_rSAM"/>
</dbReference>
<keyword evidence="5" id="KW-0411">Iron-sulfur</keyword>
<keyword evidence="4" id="KW-0408">Iron</keyword>
<keyword evidence="8" id="KW-1185">Reference proteome</keyword>
<evidence type="ECO:0000313" key="8">
    <source>
        <dbReference type="Proteomes" id="UP000007719"/>
    </source>
</evidence>
<dbReference type="InterPro" id="IPR007197">
    <property type="entry name" value="rSAM"/>
</dbReference>
<sequence length="310" mass="35900">MKIGVSSGSLEVLKRKIFKKDSPTTLYLLIGSKCLNNCAFCIQARNVRKETIMLSRISWPPIDLEELETLLSEFNPFKRICLQVTNHLGWKANIVKLTNAFKKYNLPISISAPVEDLEDVNFLFKNGVDRINISIDAAEKELYEKIKGKNWKEKIDLIREASKIFPKKITTHIIVGLGEKEKSLVELIKDLSCWEVKVALFAFTPLPGTPLENLSQPSYLKYRKIQIVTYLLQNHLIDSEDLTFDKDELILTKKILEKAYLYFHEIFKTSGCPYCNRPYYNESPRIIPYNYPRDLTKEEIEEIKLTLEDG</sequence>
<dbReference type="PANTHER" id="PTHR43726:SF1">
    <property type="entry name" value="BIOTIN SYNTHASE"/>
    <property type="match status" value="1"/>
</dbReference>
<evidence type="ECO:0000259" key="6">
    <source>
        <dbReference type="PROSITE" id="PS51918"/>
    </source>
</evidence>
<organism evidence="7 8">
    <name type="scientific">Dictyoglomus turgidum (strain DSM 6724 / Z-1310)</name>
    <dbReference type="NCBI Taxonomy" id="515635"/>
    <lineage>
        <taxon>Bacteria</taxon>
        <taxon>Pseudomonadati</taxon>
        <taxon>Dictyoglomota</taxon>
        <taxon>Dictyoglomia</taxon>
        <taxon>Dictyoglomales</taxon>
        <taxon>Dictyoglomaceae</taxon>
        <taxon>Dictyoglomus</taxon>
    </lineage>
</organism>
<dbReference type="PANTHER" id="PTHR43726">
    <property type="entry name" value="3-METHYLORNITHINE SYNTHASE"/>
    <property type="match status" value="1"/>
</dbReference>
<dbReference type="GO" id="GO:0003824">
    <property type="term" value="F:catalytic activity"/>
    <property type="evidence" value="ECO:0007669"/>
    <property type="project" value="InterPro"/>
</dbReference>
<dbReference type="SFLD" id="SFLDG01098">
    <property type="entry name" value="Uncharacterised_Radical_SAM_Su"/>
    <property type="match status" value="1"/>
</dbReference>
<dbReference type="EMBL" id="CP001251">
    <property type="protein sequence ID" value="ACK42794.1"/>
    <property type="molecule type" value="Genomic_DNA"/>
</dbReference>
<dbReference type="SUPFAM" id="SSF102114">
    <property type="entry name" value="Radical SAM enzymes"/>
    <property type="match status" value="1"/>
</dbReference>
<dbReference type="InterPro" id="IPR034422">
    <property type="entry name" value="HydE/PylB-like"/>
</dbReference>
<accession>B8E2F0</accession>
<evidence type="ECO:0000256" key="3">
    <source>
        <dbReference type="ARBA" id="ARBA00022723"/>
    </source>
</evidence>
<dbReference type="SMART" id="SM00729">
    <property type="entry name" value="Elp3"/>
    <property type="match status" value="1"/>
</dbReference>
<evidence type="ECO:0000256" key="5">
    <source>
        <dbReference type="ARBA" id="ARBA00023014"/>
    </source>
</evidence>
<dbReference type="AlphaFoldDB" id="B8E2F0"/>
<evidence type="ECO:0000256" key="1">
    <source>
        <dbReference type="ARBA" id="ARBA00001966"/>
    </source>
</evidence>
<dbReference type="KEGG" id="dtu:Dtur_1520"/>
<dbReference type="eggNOG" id="COG2516">
    <property type="taxonomic scope" value="Bacteria"/>
</dbReference>
<dbReference type="SFLD" id="SFLDS00029">
    <property type="entry name" value="Radical_SAM"/>
    <property type="match status" value="1"/>
</dbReference>
<dbReference type="RefSeq" id="WP_012583870.1">
    <property type="nucleotide sequence ID" value="NC_011661.1"/>
</dbReference>
<dbReference type="OrthoDB" id="5495221at2"/>
<dbReference type="Pfam" id="PF04055">
    <property type="entry name" value="Radical_SAM"/>
    <property type="match status" value="1"/>
</dbReference>
<dbReference type="Gene3D" id="3.20.20.70">
    <property type="entry name" value="Aldolase class I"/>
    <property type="match status" value="1"/>
</dbReference>
<evidence type="ECO:0000256" key="4">
    <source>
        <dbReference type="ARBA" id="ARBA00023004"/>
    </source>
</evidence>
<reference evidence="8" key="1">
    <citation type="journal article" date="2016" name="Front. Microbiol.">
        <title>The complete genome sequence of hyperthermophile Dictyoglomus turgidum DSM 6724 reveals a specialized carbohydrate fermentor.</title>
        <authorList>
            <person name="Brumm P.J."/>
            <person name="Gowda K."/>
            <person name="Robb F.T."/>
            <person name="Mead D.A."/>
        </authorList>
    </citation>
    <scope>NUCLEOTIDE SEQUENCE [LARGE SCALE GENOMIC DNA]</scope>
    <source>
        <strain evidence="8">DSM 6724 / Z-1310</strain>
    </source>
</reference>
<protein>
    <submittedName>
        <fullName evidence="7">Radical SAM domain protein</fullName>
    </submittedName>
</protein>
<keyword evidence="3" id="KW-0479">Metal-binding</keyword>
<proteinExistence type="predicted"/>
<dbReference type="GO" id="GO:0046872">
    <property type="term" value="F:metal ion binding"/>
    <property type="evidence" value="ECO:0007669"/>
    <property type="project" value="UniProtKB-KW"/>
</dbReference>
<dbReference type="CDD" id="cd01335">
    <property type="entry name" value="Radical_SAM"/>
    <property type="match status" value="1"/>
</dbReference>
<dbReference type="InterPro" id="IPR058240">
    <property type="entry name" value="rSAM_sf"/>
</dbReference>
<comment type="cofactor">
    <cofactor evidence="1">
        <name>[4Fe-4S] cluster</name>
        <dbReference type="ChEBI" id="CHEBI:49883"/>
    </cofactor>
</comment>
<dbReference type="InterPro" id="IPR013785">
    <property type="entry name" value="Aldolase_TIM"/>
</dbReference>